<keyword evidence="3 6" id="KW-0694">RNA-binding</keyword>
<evidence type="ECO:0000256" key="1">
    <source>
        <dbReference type="ARBA" id="ARBA00005952"/>
    </source>
</evidence>
<dbReference type="NCBIfam" id="TIGR01951">
    <property type="entry name" value="nusB"/>
    <property type="match status" value="1"/>
</dbReference>
<proteinExistence type="inferred from homology"/>
<dbReference type="InterPro" id="IPR011605">
    <property type="entry name" value="NusB_fam"/>
</dbReference>
<dbReference type="EMBL" id="CP072648">
    <property type="protein sequence ID" value="QUW03823.1"/>
    <property type="molecule type" value="Genomic_DNA"/>
</dbReference>
<evidence type="ECO:0000256" key="4">
    <source>
        <dbReference type="ARBA" id="ARBA00023015"/>
    </source>
</evidence>
<feature type="domain" description="NusB/RsmB/TIM44" evidence="7">
    <location>
        <begin position="5"/>
        <end position="136"/>
    </location>
</feature>
<dbReference type="InterPro" id="IPR006027">
    <property type="entry name" value="NusB_RsmB_TIM44"/>
</dbReference>
<evidence type="ECO:0000256" key="2">
    <source>
        <dbReference type="ARBA" id="ARBA00022814"/>
    </source>
</evidence>
<sequence>MGSRRRARECALQMLFQYDLSQPSLDYLFESYWNELTELKKEHRIEVPAFANQIVTGVVNHLSDIDLVISRHTDHWRISRMAIVDRNILRVAVYEFLYETETPRAVVINEALEVARRFSTPEASQFINGVLDAIKRELDEQEATLPPATSPSASH</sequence>
<evidence type="ECO:0000256" key="3">
    <source>
        <dbReference type="ARBA" id="ARBA00022884"/>
    </source>
</evidence>
<keyword evidence="2 6" id="KW-0889">Transcription antitermination</keyword>
<evidence type="ECO:0000256" key="5">
    <source>
        <dbReference type="ARBA" id="ARBA00023163"/>
    </source>
</evidence>
<gene>
    <name evidence="6 8" type="primary">nusB</name>
    <name evidence="8" type="ORF">J8C06_05180</name>
</gene>
<dbReference type="InterPro" id="IPR035926">
    <property type="entry name" value="NusB-like_sf"/>
</dbReference>
<accession>A0ABX8BDV0</accession>
<evidence type="ECO:0000313" key="9">
    <source>
        <dbReference type="Proteomes" id="UP000676506"/>
    </source>
</evidence>
<dbReference type="PANTHER" id="PTHR11078">
    <property type="entry name" value="N UTILIZATION SUBSTANCE PROTEIN B-RELATED"/>
    <property type="match status" value="1"/>
</dbReference>
<keyword evidence="5 6" id="KW-0804">Transcription</keyword>
<dbReference type="PANTHER" id="PTHR11078:SF3">
    <property type="entry name" value="ANTITERMINATION NUSB DOMAIN-CONTAINING PROTEIN"/>
    <property type="match status" value="1"/>
</dbReference>
<dbReference type="HAMAP" id="MF_00073">
    <property type="entry name" value="NusB"/>
    <property type="match status" value="1"/>
</dbReference>
<evidence type="ECO:0000256" key="6">
    <source>
        <dbReference type="HAMAP-Rule" id="MF_00073"/>
    </source>
</evidence>
<comment type="similarity">
    <text evidence="1 6">Belongs to the NusB family.</text>
</comment>
<organism evidence="8 9">
    <name type="scientific">Chloracidobacterium validum</name>
    <dbReference type="NCBI Taxonomy" id="2821543"/>
    <lineage>
        <taxon>Bacteria</taxon>
        <taxon>Pseudomonadati</taxon>
        <taxon>Acidobacteriota</taxon>
        <taxon>Terriglobia</taxon>
        <taxon>Terriglobales</taxon>
        <taxon>Acidobacteriaceae</taxon>
        <taxon>Chloracidobacterium</taxon>
    </lineage>
</organism>
<dbReference type="Proteomes" id="UP000676506">
    <property type="component" value="Chromosome 1"/>
</dbReference>
<dbReference type="Pfam" id="PF01029">
    <property type="entry name" value="NusB"/>
    <property type="match status" value="1"/>
</dbReference>
<reference evidence="8 9" key="1">
    <citation type="submission" date="2021-03" db="EMBL/GenBank/DDBJ databases">
        <title>Genomic and phenotypic characterization of Chloracidobacterium isolates provides evidence for multiple species.</title>
        <authorList>
            <person name="Saini M.K."/>
            <person name="Costas A.M.G."/>
            <person name="Tank M."/>
            <person name="Bryant D.A."/>
        </authorList>
    </citation>
    <scope>NUCLEOTIDE SEQUENCE [LARGE SCALE GENOMIC DNA]</scope>
    <source>
        <strain evidence="8 9">BV2-C</strain>
    </source>
</reference>
<dbReference type="Gene3D" id="1.10.940.10">
    <property type="entry name" value="NusB-like"/>
    <property type="match status" value="1"/>
</dbReference>
<dbReference type="RefSeq" id="WP_211429713.1">
    <property type="nucleotide sequence ID" value="NZ_CP072648.1"/>
</dbReference>
<keyword evidence="9" id="KW-1185">Reference proteome</keyword>
<evidence type="ECO:0000313" key="8">
    <source>
        <dbReference type="EMBL" id="QUW03823.1"/>
    </source>
</evidence>
<protein>
    <recommendedName>
        <fullName evidence="6">Transcription antitermination protein NusB</fullName>
    </recommendedName>
    <alternativeName>
        <fullName evidence="6">Antitermination factor NusB</fullName>
    </alternativeName>
</protein>
<dbReference type="CDD" id="cd00619">
    <property type="entry name" value="Terminator_NusB"/>
    <property type="match status" value="1"/>
</dbReference>
<dbReference type="SUPFAM" id="SSF48013">
    <property type="entry name" value="NusB-like"/>
    <property type="match status" value="1"/>
</dbReference>
<name>A0ABX8BDV0_9BACT</name>
<evidence type="ECO:0000259" key="7">
    <source>
        <dbReference type="Pfam" id="PF01029"/>
    </source>
</evidence>
<comment type="function">
    <text evidence="6">Involved in transcription antitermination. Required for transcription of ribosomal RNA (rRNA) genes. Binds specifically to the boxA antiterminator sequence of the ribosomal RNA (rrn) operons.</text>
</comment>
<keyword evidence="4 6" id="KW-0805">Transcription regulation</keyword>